<comment type="caution">
    <text evidence="2">The sequence shown here is derived from an EMBL/GenBank/DDBJ whole genome shotgun (WGS) entry which is preliminary data.</text>
</comment>
<gene>
    <name evidence="2" type="ORF">GDO81_006707</name>
</gene>
<reference evidence="2" key="1">
    <citation type="thesis" date="2020" institute="ProQuest LLC" country="789 East Eisenhower Parkway, Ann Arbor, MI, USA">
        <title>Comparative Genomics and Chromosome Evolution.</title>
        <authorList>
            <person name="Mudd A.B."/>
        </authorList>
    </citation>
    <scope>NUCLEOTIDE SEQUENCE</scope>
    <source>
        <strain evidence="2">237g6f4</strain>
        <tissue evidence="2">Blood</tissue>
    </source>
</reference>
<proteinExistence type="predicted"/>
<keyword evidence="3" id="KW-1185">Reference proteome</keyword>
<keyword evidence="1" id="KW-0812">Transmembrane</keyword>
<dbReference type="Proteomes" id="UP000824782">
    <property type="component" value="Unassembled WGS sequence"/>
</dbReference>
<dbReference type="EMBL" id="WNYA01000002">
    <property type="protein sequence ID" value="KAG8590279.1"/>
    <property type="molecule type" value="Genomic_DNA"/>
</dbReference>
<organism evidence="2 3">
    <name type="scientific">Engystomops pustulosus</name>
    <name type="common">Tungara frog</name>
    <name type="synonym">Physalaemus pustulosus</name>
    <dbReference type="NCBI Taxonomy" id="76066"/>
    <lineage>
        <taxon>Eukaryota</taxon>
        <taxon>Metazoa</taxon>
        <taxon>Chordata</taxon>
        <taxon>Craniata</taxon>
        <taxon>Vertebrata</taxon>
        <taxon>Euteleostomi</taxon>
        <taxon>Amphibia</taxon>
        <taxon>Batrachia</taxon>
        <taxon>Anura</taxon>
        <taxon>Neobatrachia</taxon>
        <taxon>Hyloidea</taxon>
        <taxon>Leptodactylidae</taxon>
        <taxon>Leiuperinae</taxon>
        <taxon>Engystomops</taxon>
    </lineage>
</organism>
<feature type="transmembrane region" description="Helical" evidence="1">
    <location>
        <begin position="41"/>
        <end position="58"/>
    </location>
</feature>
<sequence length="81" mass="9266">MCVVEMYVPTYSDCMWLPTVIEAVNIMCCELVYGPYQWTDGFIHVAFLVFFSMMVLKLSSYIRAEVGIDDVSGFLADFMLV</sequence>
<name>A0AAV7D023_ENGPU</name>
<dbReference type="AlphaFoldDB" id="A0AAV7D023"/>
<evidence type="ECO:0000313" key="2">
    <source>
        <dbReference type="EMBL" id="KAG8590279.1"/>
    </source>
</evidence>
<evidence type="ECO:0000256" key="1">
    <source>
        <dbReference type="SAM" id="Phobius"/>
    </source>
</evidence>
<keyword evidence="1" id="KW-1133">Transmembrane helix</keyword>
<keyword evidence="1" id="KW-0472">Membrane</keyword>
<accession>A0AAV7D023</accession>
<evidence type="ECO:0000313" key="3">
    <source>
        <dbReference type="Proteomes" id="UP000824782"/>
    </source>
</evidence>
<protein>
    <submittedName>
        <fullName evidence="2">Uncharacterized protein</fullName>
    </submittedName>
</protein>